<keyword evidence="1" id="KW-0229">DNA integration</keyword>
<comment type="caution">
    <text evidence="4">The sequence shown here is derived from an EMBL/GenBank/DDBJ whole genome shotgun (WGS) entry which is preliminary data.</text>
</comment>
<evidence type="ECO:0000256" key="2">
    <source>
        <dbReference type="ARBA" id="ARBA00023172"/>
    </source>
</evidence>
<dbReference type="Pfam" id="PF00589">
    <property type="entry name" value="Phage_integrase"/>
    <property type="match status" value="1"/>
</dbReference>
<dbReference type="InterPro" id="IPR011010">
    <property type="entry name" value="DNA_brk_join_enz"/>
</dbReference>
<dbReference type="AlphaFoldDB" id="A0AA43MA05"/>
<dbReference type="Gene3D" id="1.10.443.10">
    <property type="entry name" value="Intergrase catalytic core"/>
    <property type="match status" value="1"/>
</dbReference>
<dbReference type="InterPro" id="IPR002104">
    <property type="entry name" value="Integrase_catalytic"/>
</dbReference>
<evidence type="ECO:0000256" key="1">
    <source>
        <dbReference type="ARBA" id="ARBA00022908"/>
    </source>
</evidence>
<reference evidence="4" key="1">
    <citation type="submission" date="2023-04" db="EMBL/GenBank/DDBJ databases">
        <title>Genome Encyclopedia of Bacteria and Archaea VI: Functional Genomics of Type Strains.</title>
        <authorList>
            <person name="Whitman W."/>
        </authorList>
    </citation>
    <scope>NUCLEOTIDE SEQUENCE</scope>
    <source>
        <strain evidence="4">Enz.4-51</strain>
    </source>
</reference>
<name>A0AA43MA05_9BURK</name>
<dbReference type="RefSeq" id="WP_342394183.1">
    <property type="nucleotide sequence ID" value="NZ_JARXXW010000005.1"/>
</dbReference>
<dbReference type="InterPro" id="IPR050090">
    <property type="entry name" value="Tyrosine_recombinase_XerCD"/>
</dbReference>
<protein>
    <submittedName>
        <fullName evidence="4">Integrase/recombinase XerD</fullName>
    </submittedName>
</protein>
<keyword evidence="5" id="KW-1185">Reference proteome</keyword>
<dbReference type="CDD" id="cd00397">
    <property type="entry name" value="DNA_BRE_C"/>
    <property type="match status" value="1"/>
</dbReference>
<dbReference type="InterPro" id="IPR013762">
    <property type="entry name" value="Integrase-like_cat_sf"/>
</dbReference>
<dbReference type="Proteomes" id="UP001161160">
    <property type="component" value="Unassembled WGS sequence"/>
</dbReference>
<evidence type="ECO:0000313" key="4">
    <source>
        <dbReference type="EMBL" id="MDH6504064.1"/>
    </source>
</evidence>
<organism evidence="4 5">
    <name type="scientific">Polynucleobacter sphagniphilus</name>
    <dbReference type="NCBI Taxonomy" id="1743169"/>
    <lineage>
        <taxon>Bacteria</taxon>
        <taxon>Pseudomonadati</taxon>
        <taxon>Pseudomonadota</taxon>
        <taxon>Betaproteobacteria</taxon>
        <taxon>Burkholderiales</taxon>
        <taxon>Burkholderiaceae</taxon>
        <taxon>Polynucleobacter</taxon>
    </lineage>
</organism>
<dbReference type="GO" id="GO:0015074">
    <property type="term" value="P:DNA integration"/>
    <property type="evidence" value="ECO:0007669"/>
    <property type="project" value="UniProtKB-KW"/>
</dbReference>
<dbReference type="PANTHER" id="PTHR30349">
    <property type="entry name" value="PHAGE INTEGRASE-RELATED"/>
    <property type="match status" value="1"/>
</dbReference>
<sequence length="224" mass="25519">MLTNWHKSVAERNKRKQHRDIAKLWLGKETMSKQAKVLSGAEIRKVLDYCATRKHSQRNRALVLIMFNTGMRVSEVASLRIKDVVDSEGNIKNEIRLLAENTKTNEARTVFVNEKLCKELQQYAKLLKNDNPNNKFFYSQKKDSDGFTANTLTQHFHYLYKRVGLDGASSHSSRRTFITTLANKGIGIRVIMGLSGHKAISSVQCYIDCNSELMRNAVENLAVV</sequence>
<feature type="domain" description="Tyr recombinase" evidence="3">
    <location>
        <begin position="33"/>
        <end position="219"/>
    </location>
</feature>
<evidence type="ECO:0000313" key="5">
    <source>
        <dbReference type="Proteomes" id="UP001161160"/>
    </source>
</evidence>
<dbReference type="PROSITE" id="PS51898">
    <property type="entry name" value="TYR_RECOMBINASE"/>
    <property type="match status" value="1"/>
</dbReference>
<proteinExistence type="predicted"/>
<gene>
    <name evidence="4" type="ORF">M2127_001369</name>
</gene>
<accession>A0AA43MA05</accession>
<dbReference type="GO" id="GO:0003677">
    <property type="term" value="F:DNA binding"/>
    <property type="evidence" value="ECO:0007669"/>
    <property type="project" value="InterPro"/>
</dbReference>
<dbReference type="PANTHER" id="PTHR30349:SF94">
    <property type="entry name" value="INTEGRASE_RECOMBINASE HI_1414-RELATED"/>
    <property type="match status" value="1"/>
</dbReference>
<evidence type="ECO:0000259" key="3">
    <source>
        <dbReference type="PROSITE" id="PS51898"/>
    </source>
</evidence>
<dbReference type="GO" id="GO:0006310">
    <property type="term" value="P:DNA recombination"/>
    <property type="evidence" value="ECO:0007669"/>
    <property type="project" value="UniProtKB-KW"/>
</dbReference>
<keyword evidence="2" id="KW-0233">DNA recombination</keyword>
<dbReference type="EMBL" id="JARXYA010000006">
    <property type="protein sequence ID" value="MDH6504064.1"/>
    <property type="molecule type" value="Genomic_DNA"/>
</dbReference>
<dbReference type="SUPFAM" id="SSF56349">
    <property type="entry name" value="DNA breaking-rejoining enzymes"/>
    <property type="match status" value="1"/>
</dbReference>